<evidence type="ECO:0000313" key="1">
    <source>
        <dbReference type="EMBL" id="KAH1039158.1"/>
    </source>
</evidence>
<dbReference type="AlphaFoldDB" id="A0A9D3UF41"/>
<accession>A0A9D3UF41</accession>
<reference evidence="1 2" key="1">
    <citation type="journal article" date="2021" name="Plant Biotechnol. J.">
        <title>Multi-omics assisted identification of the key and species-specific regulatory components of drought-tolerant mechanisms in Gossypium stocksii.</title>
        <authorList>
            <person name="Yu D."/>
            <person name="Ke L."/>
            <person name="Zhang D."/>
            <person name="Wu Y."/>
            <person name="Sun Y."/>
            <person name="Mei J."/>
            <person name="Sun J."/>
            <person name="Sun Y."/>
        </authorList>
    </citation>
    <scope>NUCLEOTIDE SEQUENCE [LARGE SCALE GENOMIC DNA]</scope>
    <source>
        <strain evidence="2">cv. E1</strain>
        <tissue evidence="1">Leaf</tissue>
    </source>
</reference>
<dbReference type="Proteomes" id="UP000828251">
    <property type="component" value="Unassembled WGS sequence"/>
</dbReference>
<proteinExistence type="predicted"/>
<organism evidence="1 2">
    <name type="scientific">Gossypium stocksii</name>
    <dbReference type="NCBI Taxonomy" id="47602"/>
    <lineage>
        <taxon>Eukaryota</taxon>
        <taxon>Viridiplantae</taxon>
        <taxon>Streptophyta</taxon>
        <taxon>Embryophyta</taxon>
        <taxon>Tracheophyta</taxon>
        <taxon>Spermatophyta</taxon>
        <taxon>Magnoliopsida</taxon>
        <taxon>eudicotyledons</taxon>
        <taxon>Gunneridae</taxon>
        <taxon>Pentapetalae</taxon>
        <taxon>rosids</taxon>
        <taxon>malvids</taxon>
        <taxon>Malvales</taxon>
        <taxon>Malvaceae</taxon>
        <taxon>Malvoideae</taxon>
        <taxon>Gossypium</taxon>
    </lineage>
</organism>
<comment type="caution">
    <text evidence="1">The sequence shown here is derived from an EMBL/GenBank/DDBJ whole genome shotgun (WGS) entry which is preliminary data.</text>
</comment>
<name>A0A9D3UF41_9ROSI</name>
<keyword evidence="2" id="KW-1185">Reference proteome</keyword>
<gene>
    <name evidence="1" type="ORF">J1N35_040901</name>
</gene>
<protein>
    <submittedName>
        <fullName evidence="1">Uncharacterized protein</fullName>
    </submittedName>
</protein>
<dbReference type="EMBL" id="JAIQCV010000012">
    <property type="protein sequence ID" value="KAH1039158.1"/>
    <property type="molecule type" value="Genomic_DNA"/>
</dbReference>
<dbReference type="OrthoDB" id="10474028at2759"/>
<sequence>MGSTVAPQDTDGVITGEKVEFEEFVDASNREVPQIVTHMPNVRPSKLSTQLKVSVQANVSLPLPFPQRFRKNEHDK</sequence>
<evidence type="ECO:0000313" key="2">
    <source>
        <dbReference type="Proteomes" id="UP000828251"/>
    </source>
</evidence>